<evidence type="ECO:0000313" key="3">
    <source>
        <dbReference type="Proteomes" id="UP000779508"/>
    </source>
</evidence>
<dbReference type="EC" id="2.3.1.-" evidence="2"/>
<dbReference type="PANTHER" id="PTHR39173">
    <property type="entry name" value="ACETYLTRANSFERASE"/>
    <property type="match status" value="1"/>
</dbReference>
<comment type="caution">
    <text evidence="2">The sequence shown here is derived from an EMBL/GenBank/DDBJ whole genome shotgun (WGS) entry which is preliminary data.</text>
</comment>
<evidence type="ECO:0000313" key="2">
    <source>
        <dbReference type="EMBL" id="MBU5676847.1"/>
    </source>
</evidence>
<protein>
    <submittedName>
        <fullName evidence="2">GNAT family N-acetyltransferase</fullName>
        <ecNumber evidence="2">2.3.1.-</ecNumber>
    </submittedName>
</protein>
<dbReference type="Pfam" id="PF13302">
    <property type="entry name" value="Acetyltransf_3"/>
    <property type="match status" value="1"/>
</dbReference>
<dbReference type="RefSeq" id="WP_216417122.1">
    <property type="nucleotide sequence ID" value="NZ_JAHLQK010000004.1"/>
</dbReference>
<gene>
    <name evidence="2" type="ORF">KQI88_10495</name>
</gene>
<organism evidence="2 3">
    <name type="scientific">Alkaliphilus flagellatus</name>
    <dbReference type="NCBI Taxonomy" id="2841507"/>
    <lineage>
        <taxon>Bacteria</taxon>
        <taxon>Bacillati</taxon>
        <taxon>Bacillota</taxon>
        <taxon>Clostridia</taxon>
        <taxon>Peptostreptococcales</taxon>
        <taxon>Natronincolaceae</taxon>
        <taxon>Alkaliphilus</taxon>
    </lineage>
</organism>
<dbReference type="PROSITE" id="PS51186">
    <property type="entry name" value="GNAT"/>
    <property type="match status" value="1"/>
</dbReference>
<accession>A0ABS6G566</accession>
<sequence length="172" mass="19982">MKDLFLVKPNEKYQKSFENYALAYRKINDEHYFNKYIKALENFQDYLNGLHNYSKGKDLDKGEIATSTFWLINKKEVVGVVRIRHQEVECVGHIGYDISPDCRNRGYGLQILKLALEKAKEIGLEEVILTCNVDNTASKKIIEKNNGKLLGTIFDEEENEYLYKFSITLTTN</sequence>
<keyword evidence="3" id="KW-1185">Reference proteome</keyword>
<dbReference type="GO" id="GO:0016746">
    <property type="term" value="F:acyltransferase activity"/>
    <property type="evidence" value="ECO:0007669"/>
    <property type="project" value="UniProtKB-KW"/>
</dbReference>
<dbReference type="InterPro" id="IPR000182">
    <property type="entry name" value="GNAT_dom"/>
</dbReference>
<name>A0ABS6G566_9FIRM</name>
<evidence type="ECO:0000259" key="1">
    <source>
        <dbReference type="PROSITE" id="PS51186"/>
    </source>
</evidence>
<keyword evidence="2" id="KW-0808">Transferase</keyword>
<dbReference type="CDD" id="cd04301">
    <property type="entry name" value="NAT_SF"/>
    <property type="match status" value="1"/>
</dbReference>
<dbReference type="Proteomes" id="UP000779508">
    <property type="component" value="Unassembled WGS sequence"/>
</dbReference>
<feature type="domain" description="N-acetyltransferase" evidence="1">
    <location>
        <begin position="22"/>
        <end position="168"/>
    </location>
</feature>
<keyword evidence="2" id="KW-0012">Acyltransferase</keyword>
<dbReference type="PANTHER" id="PTHR39173:SF1">
    <property type="entry name" value="ACETYLTRANSFERASE"/>
    <property type="match status" value="1"/>
</dbReference>
<reference evidence="2 3" key="1">
    <citation type="submission" date="2021-06" db="EMBL/GenBank/DDBJ databases">
        <authorList>
            <person name="Sun Q."/>
            <person name="Li D."/>
        </authorList>
    </citation>
    <scope>NUCLEOTIDE SEQUENCE [LARGE SCALE GENOMIC DNA]</scope>
    <source>
        <strain evidence="2 3">MSJ-5</strain>
    </source>
</reference>
<dbReference type="EMBL" id="JAHLQK010000004">
    <property type="protein sequence ID" value="MBU5676847.1"/>
    <property type="molecule type" value="Genomic_DNA"/>
</dbReference>
<proteinExistence type="predicted"/>